<protein>
    <recommendedName>
        <fullName evidence="6">SWIM-type domain-containing protein</fullName>
    </recommendedName>
</protein>
<dbReference type="EMBL" id="JAUIZM010000010">
    <property type="protein sequence ID" value="KAK1360719.1"/>
    <property type="molecule type" value="Genomic_DNA"/>
</dbReference>
<dbReference type="InterPro" id="IPR006564">
    <property type="entry name" value="Znf_PMZ"/>
</dbReference>
<dbReference type="PANTHER" id="PTHR47718">
    <property type="entry name" value="OS01G0519700 PROTEIN"/>
    <property type="match status" value="1"/>
</dbReference>
<dbReference type="InterPro" id="IPR007527">
    <property type="entry name" value="Znf_SWIM"/>
</dbReference>
<keyword evidence="2 4" id="KW-0863">Zinc-finger</keyword>
<dbReference type="InterPro" id="IPR018289">
    <property type="entry name" value="MULE_transposase_dom"/>
</dbReference>
<dbReference type="PROSITE" id="PS50966">
    <property type="entry name" value="ZF_SWIM"/>
    <property type="match status" value="1"/>
</dbReference>
<evidence type="ECO:0000256" key="3">
    <source>
        <dbReference type="ARBA" id="ARBA00022833"/>
    </source>
</evidence>
<feature type="domain" description="SWIM-type" evidence="6">
    <location>
        <begin position="593"/>
        <end position="627"/>
    </location>
</feature>
<proteinExistence type="predicted"/>
<name>A0AAD8H6U1_9APIA</name>
<gene>
    <name evidence="7" type="ORF">POM88_045193</name>
</gene>
<dbReference type="AlphaFoldDB" id="A0AAD8H6U1"/>
<feature type="compositionally biased region" description="Basic and acidic residues" evidence="5">
    <location>
        <begin position="776"/>
        <end position="800"/>
    </location>
</feature>
<keyword evidence="8" id="KW-1185">Reference proteome</keyword>
<organism evidence="7 8">
    <name type="scientific">Heracleum sosnowskyi</name>
    <dbReference type="NCBI Taxonomy" id="360622"/>
    <lineage>
        <taxon>Eukaryota</taxon>
        <taxon>Viridiplantae</taxon>
        <taxon>Streptophyta</taxon>
        <taxon>Embryophyta</taxon>
        <taxon>Tracheophyta</taxon>
        <taxon>Spermatophyta</taxon>
        <taxon>Magnoliopsida</taxon>
        <taxon>eudicotyledons</taxon>
        <taxon>Gunneridae</taxon>
        <taxon>Pentapetalae</taxon>
        <taxon>asterids</taxon>
        <taxon>campanulids</taxon>
        <taxon>Apiales</taxon>
        <taxon>Apiaceae</taxon>
        <taxon>Apioideae</taxon>
        <taxon>apioid superclade</taxon>
        <taxon>Tordylieae</taxon>
        <taxon>Tordyliinae</taxon>
        <taxon>Heracleum</taxon>
    </lineage>
</organism>
<keyword evidence="3" id="KW-0862">Zinc</keyword>
<dbReference type="Pfam" id="PF03101">
    <property type="entry name" value="FAR1"/>
    <property type="match status" value="1"/>
</dbReference>
<dbReference type="Pfam" id="PF04434">
    <property type="entry name" value="SWIM"/>
    <property type="match status" value="1"/>
</dbReference>
<keyword evidence="1" id="KW-0479">Metal-binding</keyword>
<evidence type="ECO:0000256" key="2">
    <source>
        <dbReference type="ARBA" id="ARBA00022771"/>
    </source>
</evidence>
<evidence type="ECO:0000313" key="7">
    <source>
        <dbReference type="EMBL" id="KAK1360719.1"/>
    </source>
</evidence>
<dbReference type="InterPro" id="IPR004330">
    <property type="entry name" value="FAR1_DNA_bnd_dom"/>
</dbReference>
<sequence length="818" mass="93572">MITEDLLRISSNQGVSSVDSSHLSRLINDSVSDCANGSTDHSNSTISDDAISKCTFTPGGRRYYVPISIDEACIPVVNKLFDSMEEGMEFYQAYGRLSGFNTRRSTEKTNDDANIVSKYVVCSRAGFNEKKLIVSNKKSSQVKRRRTVSNRCGCGAKIILRVVSGKTYRISTFVEEHNHDLVPKSGRQFMRVNRQMSIISRKFVFDAANVNIGVSKSHSFMKEQVGGYANVGATVRDFRNFSRDLKAYVGERDAQMIINKFKAKHASCESFYYAYDVDSEDHLTKLFWADAVARRNYELYGDAVSFDATFDTNMYNMVFCPFTEVDKHDKCVTFGFALLSKEDIPHFQWTFDHFRKAMGRNPVVIVTDQCPAMKQAIPISFAATDEFPATRHRLCMWHIMEKFPMKLGNYLCKETDFMEKMKKYIWSSTLEPAEFEKCWTSVLKEFKLEGNRWLWEMFAIRTSWIPAFFRDKPMFGLMRTTSRSESENNFFSQFHRQSDSLCEFYLRFGNAMDRQRYEYARLNQEDLSAIPSTVSKLFIEADAAQLYTRPIFYKIQQEILASCYDMRIQDIGPLVDGVKCYIMKDVLMKEKLFEVKVSQNHADCSCKKFVMCGILCRHAFCALNHFEVVKIPRLLVLNRWSRTAENRPSSSKFVGVSDDFRKMETVSLMVSNIWFSFQKSMNKAGVDVEKLSYVDKVVKQLNSDLGDGSGLTKKAHMEVMMGPQPTEDIIIHAPNQCKNKGSGFKRFVSQREKAIKEGNKRARKCKICQSSVHDARTCPRKNDSSAGDAEKNKSSTEKNKSSIVDVTGEVEVDSGHED</sequence>
<evidence type="ECO:0000256" key="1">
    <source>
        <dbReference type="ARBA" id="ARBA00022723"/>
    </source>
</evidence>
<feature type="region of interest" description="Disordered" evidence="5">
    <location>
        <begin position="776"/>
        <end position="818"/>
    </location>
</feature>
<reference evidence="7" key="1">
    <citation type="submission" date="2023-02" db="EMBL/GenBank/DDBJ databases">
        <title>Genome of toxic invasive species Heracleum sosnowskyi carries increased number of genes despite the absence of recent whole-genome duplications.</title>
        <authorList>
            <person name="Schelkunov M."/>
            <person name="Shtratnikova V."/>
            <person name="Makarenko M."/>
            <person name="Klepikova A."/>
            <person name="Omelchenko D."/>
            <person name="Novikova G."/>
            <person name="Obukhova E."/>
            <person name="Bogdanov V."/>
            <person name="Penin A."/>
            <person name="Logacheva M."/>
        </authorList>
    </citation>
    <scope>NUCLEOTIDE SEQUENCE</scope>
    <source>
        <strain evidence="7">Hsosn_3</strain>
        <tissue evidence="7">Leaf</tissue>
    </source>
</reference>
<dbReference type="Proteomes" id="UP001237642">
    <property type="component" value="Unassembled WGS sequence"/>
</dbReference>
<accession>A0AAD8H6U1</accession>
<comment type="caution">
    <text evidence="7">The sequence shown here is derived from an EMBL/GenBank/DDBJ whole genome shotgun (WGS) entry which is preliminary data.</text>
</comment>
<evidence type="ECO:0000256" key="5">
    <source>
        <dbReference type="SAM" id="MobiDB-lite"/>
    </source>
</evidence>
<dbReference type="PANTHER" id="PTHR47718:SF18">
    <property type="entry name" value="PROTEIN FAR1-RELATED SEQUENCE 5-LIKE"/>
    <property type="match status" value="1"/>
</dbReference>
<reference evidence="7" key="2">
    <citation type="submission" date="2023-05" db="EMBL/GenBank/DDBJ databases">
        <authorList>
            <person name="Schelkunov M.I."/>
        </authorList>
    </citation>
    <scope>NUCLEOTIDE SEQUENCE</scope>
    <source>
        <strain evidence="7">Hsosn_3</strain>
        <tissue evidence="7">Leaf</tissue>
    </source>
</reference>
<dbReference type="Pfam" id="PF10551">
    <property type="entry name" value="MULE"/>
    <property type="match status" value="1"/>
</dbReference>
<evidence type="ECO:0000256" key="4">
    <source>
        <dbReference type="PROSITE-ProRule" id="PRU00325"/>
    </source>
</evidence>
<evidence type="ECO:0000259" key="6">
    <source>
        <dbReference type="PROSITE" id="PS50966"/>
    </source>
</evidence>
<dbReference type="GO" id="GO:0008270">
    <property type="term" value="F:zinc ion binding"/>
    <property type="evidence" value="ECO:0007669"/>
    <property type="project" value="UniProtKB-KW"/>
</dbReference>
<evidence type="ECO:0000313" key="8">
    <source>
        <dbReference type="Proteomes" id="UP001237642"/>
    </source>
</evidence>
<dbReference type="SMART" id="SM00575">
    <property type="entry name" value="ZnF_PMZ"/>
    <property type="match status" value="1"/>
</dbReference>